<dbReference type="GO" id="GO:0010008">
    <property type="term" value="C:endosome membrane"/>
    <property type="evidence" value="ECO:0007669"/>
    <property type="project" value="UniProtKB-SubCell"/>
</dbReference>
<keyword evidence="6" id="KW-0967">Endosome</keyword>
<dbReference type="Gene3D" id="1.25.40.270">
    <property type="entry name" value="Vacuolar protein sorting-associated protein vta1"/>
    <property type="match status" value="1"/>
</dbReference>
<feature type="compositionally biased region" description="Polar residues" evidence="9">
    <location>
        <begin position="207"/>
        <end position="223"/>
    </location>
</feature>
<keyword evidence="4" id="KW-0813">Transport</keyword>
<feature type="compositionally biased region" description="Polar residues" evidence="9">
    <location>
        <begin position="230"/>
        <end position="241"/>
    </location>
</feature>
<evidence type="ECO:0000256" key="5">
    <source>
        <dbReference type="ARBA" id="ARBA00022490"/>
    </source>
</evidence>
<proteinExistence type="inferred from homology"/>
<evidence type="ECO:0000259" key="11">
    <source>
        <dbReference type="Pfam" id="PF18097"/>
    </source>
</evidence>
<protein>
    <recommendedName>
        <fullName evidence="14">DUF605-domain-containing protein</fullName>
    </recommendedName>
</protein>
<dbReference type="EMBL" id="CAVMBE010000056">
    <property type="protein sequence ID" value="CAK4032006.1"/>
    <property type="molecule type" value="Genomic_DNA"/>
</dbReference>
<feature type="compositionally biased region" description="Pro residues" evidence="9">
    <location>
        <begin position="346"/>
        <end position="361"/>
    </location>
</feature>
<gene>
    <name evidence="12" type="ORF">LECACI_7A007164</name>
</gene>
<dbReference type="InterPro" id="IPR041212">
    <property type="entry name" value="Vta1_C"/>
</dbReference>
<dbReference type="Gene3D" id="1.20.5.420">
    <property type="entry name" value="Immunoglobulin FC, subunit C"/>
    <property type="match status" value="1"/>
</dbReference>
<evidence type="ECO:0000256" key="6">
    <source>
        <dbReference type="ARBA" id="ARBA00022753"/>
    </source>
</evidence>
<dbReference type="PANTHER" id="PTHR46009">
    <property type="entry name" value="VACUOLAR PROTEIN SORTING-ASSOCIATED PROTEIN VTA1 HOMOLOG"/>
    <property type="match status" value="1"/>
</dbReference>
<keyword evidence="7" id="KW-0653">Protein transport</keyword>
<evidence type="ECO:0000313" key="13">
    <source>
        <dbReference type="Proteomes" id="UP001296104"/>
    </source>
</evidence>
<comment type="similarity">
    <text evidence="3">Belongs to the VTA1 family.</text>
</comment>
<feature type="region of interest" description="Disordered" evidence="9">
    <location>
        <begin position="162"/>
        <end position="181"/>
    </location>
</feature>
<evidence type="ECO:0000259" key="10">
    <source>
        <dbReference type="Pfam" id="PF04652"/>
    </source>
</evidence>
<dbReference type="PANTHER" id="PTHR46009:SF1">
    <property type="entry name" value="VACUOLAR PROTEIN SORTING-ASSOCIATED PROTEIN VTA1 HOMOLOG"/>
    <property type="match status" value="1"/>
</dbReference>
<comment type="caution">
    <text evidence="12">The sequence shown here is derived from an EMBL/GenBank/DDBJ whole genome shotgun (WGS) entry which is preliminary data.</text>
</comment>
<evidence type="ECO:0000256" key="8">
    <source>
        <dbReference type="ARBA" id="ARBA00023136"/>
    </source>
</evidence>
<sequence>MASAVPAKLKAAAPDVQRFVTRAAQLEKFRPIVSYWCEYFVLQQILNRQLHTQDEECTQYAMQLMDKMEAYKATNASNDAVIDDVAAKAYIENFALDTFSRGDEAQRNNKVTKQTADTFQASATFMDLLSIWGPLEPEIQAKLRFAKYHALRIAKAIKAGEDPNATNPAVEPEPKPDGEVDDGIEAELKDMENDTGAYKKPTVESAPDNQQPSRPQSTFQTDPLQHPLAGTNNVSATTTHPTEPDVSPIEPTDNINSRAGSVGGGYFPSVPDAPSNVNVVAPVGQPPSSMSTFATADPADFYSDAQPQGPTAPGPSDLGIASPDRLHRSTPHQMVPQPPAAAAAPMPAPKPPVVAPPPVQAPPAQATINLTGPPPGGYKTDDESILAAQKHAKWAISALNFEDVDTAVKELRIALNNLGAS</sequence>
<accession>A0AAI8Z436</accession>
<keyword evidence="8" id="KW-0472">Membrane</keyword>
<evidence type="ECO:0008006" key="14">
    <source>
        <dbReference type="Google" id="ProtNLM"/>
    </source>
</evidence>
<dbReference type="Proteomes" id="UP001296104">
    <property type="component" value="Unassembled WGS sequence"/>
</dbReference>
<dbReference type="GO" id="GO:0032511">
    <property type="term" value="P:late endosome to vacuole transport via multivesicular body sorting pathway"/>
    <property type="evidence" value="ECO:0007669"/>
    <property type="project" value="InterPro"/>
</dbReference>
<evidence type="ECO:0000256" key="7">
    <source>
        <dbReference type="ARBA" id="ARBA00022927"/>
    </source>
</evidence>
<reference evidence="12" key="1">
    <citation type="submission" date="2023-11" db="EMBL/GenBank/DDBJ databases">
        <authorList>
            <person name="Alioto T."/>
            <person name="Alioto T."/>
            <person name="Gomez Garrido J."/>
        </authorList>
    </citation>
    <scope>NUCLEOTIDE SEQUENCE</scope>
</reference>
<feature type="domain" description="Vta1 C-terminal" evidence="11">
    <location>
        <begin position="383"/>
        <end position="418"/>
    </location>
</feature>
<feature type="region of interest" description="Disordered" evidence="9">
    <location>
        <begin position="197"/>
        <end position="381"/>
    </location>
</feature>
<dbReference type="AlphaFoldDB" id="A0AAI8Z436"/>
<dbReference type="Pfam" id="PF04652">
    <property type="entry name" value="Vta1"/>
    <property type="match status" value="1"/>
</dbReference>
<evidence type="ECO:0000256" key="1">
    <source>
        <dbReference type="ARBA" id="ARBA00004481"/>
    </source>
</evidence>
<evidence type="ECO:0000313" key="12">
    <source>
        <dbReference type="EMBL" id="CAK4032006.1"/>
    </source>
</evidence>
<dbReference type="GO" id="GO:0015031">
    <property type="term" value="P:protein transport"/>
    <property type="evidence" value="ECO:0007669"/>
    <property type="project" value="UniProtKB-KW"/>
</dbReference>
<evidence type="ECO:0000256" key="9">
    <source>
        <dbReference type="SAM" id="MobiDB-lite"/>
    </source>
</evidence>
<dbReference type="InterPro" id="IPR039431">
    <property type="entry name" value="Vta1/CALS_N"/>
</dbReference>
<evidence type="ECO:0000256" key="3">
    <source>
        <dbReference type="ARBA" id="ARBA00007895"/>
    </source>
</evidence>
<dbReference type="Pfam" id="PF18097">
    <property type="entry name" value="Vta1_C"/>
    <property type="match status" value="1"/>
</dbReference>
<organism evidence="12 13">
    <name type="scientific">Lecanosticta acicola</name>
    <dbReference type="NCBI Taxonomy" id="111012"/>
    <lineage>
        <taxon>Eukaryota</taxon>
        <taxon>Fungi</taxon>
        <taxon>Dikarya</taxon>
        <taxon>Ascomycota</taxon>
        <taxon>Pezizomycotina</taxon>
        <taxon>Dothideomycetes</taxon>
        <taxon>Dothideomycetidae</taxon>
        <taxon>Mycosphaerellales</taxon>
        <taxon>Mycosphaerellaceae</taxon>
        <taxon>Lecanosticta</taxon>
    </lineage>
</organism>
<dbReference type="InterPro" id="IPR023175">
    <property type="entry name" value="Vta1/CALS_N_sf"/>
</dbReference>
<dbReference type="GO" id="GO:0005771">
    <property type="term" value="C:multivesicular body"/>
    <property type="evidence" value="ECO:0007669"/>
    <property type="project" value="TreeGrafter"/>
</dbReference>
<evidence type="ECO:0000256" key="2">
    <source>
        <dbReference type="ARBA" id="ARBA00004496"/>
    </source>
</evidence>
<feature type="domain" description="Vta1/callose synthase N-terminal" evidence="10">
    <location>
        <begin position="16"/>
        <end position="158"/>
    </location>
</feature>
<keyword evidence="13" id="KW-1185">Reference proteome</keyword>
<name>A0AAI8Z436_9PEZI</name>
<evidence type="ECO:0000256" key="4">
    <source>
        <dbReference type="ARBA" id="ARBA00022448"/>
    </source>
</evidence>
<dbReference type="InterPro" id="IPR044538">
    <property type="entry name" value="Vta1-like"/>
</dbReference>
<keyword evidence="5" id="KW-0963">Cytoplasm</keyword>
<comment type="subcellular location">
    <subcellularLocation>
        <location evidence="2">Cytoplasm</location>
    </subcellularLocation>
    <subcellularLocation>
        <location evidence="1">Endosome membrane</location>
        <topology evidence="1">Peripheral membrane protein</topology>
    </subcellularLocation>
</comment>